<dbReference type="CDD" id="cd06583">
    <property type="entry name" value="PGRP"/>
    <property type="match status" value="1"/>
</dbReference>
<dbReference type="Gene3D" id="3.40.80.10">
    <property type="entry name" value="Peptidoglycan recognition protein-like"/>
    <property type="match status" value="1"/>
</dbReference>
<dbReference type="GO" id="GO:0071555">
    <property type="term" value="P:cell wall organization"/>
    <property type="evidence" value="ECO:0007669"/>
    <property type="project" value="UniProtKB-KW"/>
</dbReference>
<dbReference type="Proteomes" id="UP000322530">
    <property type="component" value="Unassembled WGS sequence"/>
</dbReference>
<evidence type="ECO:0000256" key="3">
    <source>
        <dbReference type="ARBA" id="ARBA00022801"/>
    </source>
</evidence>
<name>A0A5A5T975_9CHLR</name>
<evidence type="ECO:0000313" key="7">
    <source>
        <dbReference type="Proteomes" id="UP000322530"/>
    </source>
</evidence>
<dbReference type="AlphaFoldDB" id="A0A5A5T975"/>
<keyword evidence="3" id="KW-0378">Hydrolase</keyword>
<feature type="domain" description="N-acetylmuramoyl-L-alanine amidase" evidence="5">
    <location>
        <begin position="11"/>
        <end position="159"/>
    </location>
</feature>
<accession>A0A5A5T975</accession>
<evidence type="ECO:0000256" key="2">
    <source>
        <dbReference type="ARBA" id="ARBA00011901"/>
    </source>
</evidence>
<proteinExistence type="predicted"/>
<protein>
    <recommendedName>
        <fullName evidence="2">N-acetylmuramoyl-L-alanine amidase</fullName>
        <ecNumber evidence="2">3.5.1.28</ecNumber>
    </recommendedName>
</protein>
<dbReference type="InterPro" id="IPR051206">
    <property type="entry name" value="NAMLAA_amidase_2"/>
</dbReference>
<evidence type="ECO:0000256" key="4">
    <source>
        <dbReference type="ARBA" id="ARBA00023316"/>
    </source>
</evidence>
<dbReference type="OrthoDB" id="9794294at2"/>
<reference evidence="6 7" key="1">
    <citation type="submission" date="2019-01" db="EMBL/GenBank/DDBJ databases">
        <title>Draft genome sequence of Dictyobacter sp. Uno17.</title>
        <authorList>
            <person name="Wang C.M."/>
            <person name="Zheng Y."/>
            <person name="Sakai Y."/>
            <person name="Abe K."/>
            <person name="Yokota A."/>
            <person name="Yabe S."/>
        </authorList>
    </citation>
    <scope>NUCLEOTIDE SEQUENCE [LARGE SCALE GENOMIC DNA]</scope>
    <source>
        <strain evidence="6 7">Uno17</strain>
    </source>
</reference>
<dbReference type="GO" id="GO:0008745">
    <property type="term" value="F:N-acetylmuramoyl-L-alanine amidase activity"/>
    <property type="evidence" value="ECO:0007669"/>
    <property type="project" value="UniProtKB-EC"/>
</dbReference>
<dbReference type="InterPro" id="IPR036505">
    <property type="entry name" value="Amidase/PGRP_sf"/>
</dbReference>
<organism evidence="6 7">
    <name type="scientific">Dictyobacter arantiisoli</name>
    <dbReference type="NCBI Taxonomy" id="2014874"/>
    <lineage>
        <taxon>Bacteria</taxon>
        <taxon>Bacillati</taxon>
        <taxon>Chloroflexota</taxon>
        <taxon>Ktedonobacteria</taxon>
        <taxon>Ktedonobacterales</taxon>
        <taxon>Dictyobacteraceae</taxon>
        <taxon>Dictyobacter</taxon>
    </lineage>
</organism>
<dbReference type="RefSeq" id="WP_149400941.1">
    <property type="nucleotide sequence ID" value="NZ_BIXY01000016.1"/>
</dbReference>
<gene>
    <name evidence="6" type="ORF">KDI_15020</name>
</gene>
<dbReference type="SMART" id="SM00644">
    <property type="entry name" value="Ami_2"/>
    <property type="match status" value="1"/>
</dbReference>
<dbReference type="EC" id="3.5.1.28" evidence="2"/>
<dbReference type="PANTHER" id="PTHR30417:SF1">
    <property type="entry name" value="N-ACETYLMURAMOYL-L-ALANINE AMIDASE AMID"/>
    <property type="match status" value="1"/>
</dbReference>
<comment type="caution">
    <text evidence="6">The sequence shown here is derived from an EMBL/GenBank/DDBJ whole genome shotgun (WGS) entry which is preliminary data.</text>
</comment>
<evidence type="ECO:0000259" key="5">
    <source>
        <dbReference type="SMART" id="SM00644"/>
    </source>
</evidence>
<dbReference type="PANTHER" id="PTHR30417">
    <property type="entry name" value="N-ACETYLMURAMOYL-L-ALANINE AMIDASE AMID"/>
    <property type="match status" value="1"/>
</dbReference>
<keyword evidence="7" id="KW-1185">Reference proteome</keyword>
<dbReference type="GO" id="GO:0009253">
    <property type="term" value="P:peptidoglycan catabolic process"/>
    <property type="evidence" value="ECO:0007669"/>
    <property type="project" value="InterPro"/>
</dbReference>
<dbReference type="Pfam" id="PF01510">
    <property type="entry name" value="Amidase_2"/>
    <property type="match status" value="1"/>
</dbReference>
<dbReference type="GO" id="GO:0009254">
    <property type="term" value="P:peptidoglycan turnover"/>
    <property type="evidence" value="ECO:0007669"/>
    <property type="project" value="TreeGrafter"/>
</dbReference>
<keyword evidence="4" id="KW-0961">Cell wall biogenesis/degradation</keyword>
<evidence type="ECO:0000256" key="1">
    <source>
        <dbReference type="ARBA" id="ARBA00001561"/>
    </source>
</evidence>
<dbReference type="SUPFAM" id="SSF55846">
    <property type="entry name" value="N-acetylmuramoyl-L-alanine amidase-like"/>
    <property type="match status" value="1"/>
</dbReference>
<sequence>MDEPHALWMPSNNYFPDRAGHTPRWIIIHGTAGFGSAEEVGAYFQRVDVCTHYTIGRDGVLVQSAREHDGAWGNGGITAGHDPWWSHEVNPNNVTISIEHVKPHHDNSDELTEIQKEVSFRLIQHICERHHIPMRAADTEGGITGHCSMDPMQRSFCPGPYPWEELFAFLACSENTALPSEI</sequence>
<dbReference type="InterPro" id="IPR002502">
    <property type="entry name" value="Amidase_domain"/>
</dbReference>
<comment type="catalytic activity">
    <reaction evidence="1">
        <text>Hydrolyzes the link between N-acetylmuramoyl residues and L-amino acid residues in certain cell-wall glycopeptides.</text>
        <dbReference type="EC" id="3.5.1.28"/>
    </reaction>
</comment>
<dbReference type="EMBL" id="BIXY01000016">
    <property type="protein sequence ID" value="GCF07938.1"/>
    <property type="molecule type" value="Genomic_DNA"/>
</dbReference>
<evidence type="ECO:0000313" key="6">
    <source>
        <dbReference type="EMBL" id="GCF07938.1"/>
    </source>
</evidence>